<dbReference type="KEGG" id="mnu:NCTC10166_00833"/>
<evidence type="ECO:0000313" key="1">
    <source>
        <dbReference type="EMBL" id="VEU59847.1"/>
    </source>
</evidence>
<protein>
    <submittedName>
        <fullName evidence="1">Uncharacterized protein</fullName>
    </submittedName>
</protein>
<geneLocation type="plasmid" evidence="1">
    <name>2</name>
</geneLocation>
<keyword evidence="1" id="KW-0614">Plasmid</keyword>
<organism evidence="1 2">
    <name type="scientific">Mesomycoplasma neurolyticum</name>
    <dbReference type="NCBI Taxonomy" id="2120"/>
    <lineage>
        <taxon>Bacteria</taxon>
        <taxon>Bacillati</taxon>
        <taxon>Mycoplasmatota</taxon>
        <taxon>Mycoplasmoidales</taxon>
        <taxon>Metamycoplasmataceae</taxon>
        <taxon>Mesomycoplasma</taxon>
    </lineage>
</organism>
<dbReference type="EMBL" id="LR214952">
    <property type="protein sequence ID" value="VEU59847.1"/>
    <property type="molecule type" value="Genomic_DNA"/>
</dbReference>
<dbReference type="InterPro" id="IPR045857">
    <property type="entry name" value="O16G_dom_2"/>
</dbReference>
<dbReference type="InterPro" id="IPR017853">
    <property type="entry name" value="GH"/>
</dbReference>
<accession>A0A449A6J9</accession>
<dbReference type="SUPFAM" id="SSF51445">
    <property type="entry name" value="(Trans)glycosidases"/>
    <property type="match status" value="1"/>
</dbReference>
<reference evidence="1 2" key="1">
    <citation type="submission" date="2019-01" db="EMBL/GenBank/DDBJ databases">
        <authorList>
            <consortium name="Pathogen Informatics"/>
        </authorList>
    </citation>
    <scope>NUCLEOTIDE SEQUENCE [LARGE SCALE GENOMIC DNA]</scope>
    <source>
        <strain evidence="1 2">NCTC10166</strain>
        <plasmid evidence="2">2</plasmid>
    </source>
</reference>
<dbReference type="AlphaFoldDB" id="A0A449A6J9"/>
<sequence>MDMVFNHTSLNIRDFKSITNDLKYQNIIIFIQKRNDTIRYKDWEIFINLKTKMQQINDIPQILSRMPDLNLDNFEVIEELKAIQKYWTN</sequence>
<name>A0A449A6J9_9BACT</name>
<dbReference type="Gene3D" id="3.90.400.10">
    <property type="entry name" value="Oligo-1,6-glucosidase, Domain 2"/>
    <property type="match status" value="1"/>
</dbReference>
<gene>
    <name evidence="1" type="ORF">NCTC10166_00833</name>
</gene>
<dbReference type="Proteomes" id="UP000289440">
    <property type="component" value="Plasmid 2"/>
</dbReference>
<evidence type="ECO:0000313" key="2">
    <source>
        <dbReference type="Proteomes" id="UP000289440"/>
    </source>
</evidence>
<proteinExistence type="predicted"/>
<dbReference type="Gene3D" id="3.20.20.80">
    <property type="entry name" value="Glycosidases"/>
    <property type="match status" value="1"/>
</dbReference>
<keyword evidence="2" id="KW-1185">Reference proteome</keyword>